<keyword evidence="11" id="KW-0378">Hydrolase</keyword>
<reference evidence="11 12" key="1">
    <citation type="journal article" date="2015" name="Genome Biol. Evol.">
        <title>Phylogenomic analyses indicate that early fungi evolved digesting cell walls of algal ancestors of land plants.</title>
        <authorList>
            <person name="Chang Y."/>
            <person name="Wang S."/>
            <person name="Sekimoto S."/>
            <person name="Aerts A.L."/>
            <person name="Choi C."/>
            <person name="Clum A."/>
            <person name="LaButti K.M."/>
            <person name="Lindquist E.A."/>
            <person name="Yee Ngan C."/>
            <person name="Ohm R.A."/>
            <person name="Salamov A.A."/>
            <person name="Grigoriev I.V."/>
            <person name="Spatafora J.W."/>
            <person name="Berbee M.L."/>
        </authorList>
    </citation>
    <scope>NUCLEOTIDE SEQUENCE [LARGE SCALE GENOMIC DNA]</scope>
    <source>
        <strain evidence="11 12">JEL478</strain>
    </source>
</reference>
<keyword evidence="5" id="KW-0238">DNA-binding</keyword>
<dbReference type="OMA" id="RWLKGWE"/>
<keyword evidence="4" id="KW-0067">ATP-binding</keyword>
<evidence type="ECO:0000256" key="9">
    <source>
        <dbReference type="SAM" id="MobiDB-lite"/>
    </source>
</evidence>
<dbReference type="CDD" id="cd18140">
    <property type="entry name" value="HLD_clamp_RFC"/>
    <property type="match status" value="1"/>
</dbReference>
<dbReference type="InterPro" id="IPR003959">
    <property type="entry name" value="ATPase_AAA_core"/>
</dbReference>
<keyword evidence="12" id="KW-1185">Reference proteome</keyword>
<evidence type="ECO:0000313" key="12">
    <source>
        <dbReference type="Proteomes" id="UP000070544"/>
    </source>
</evidence>
<sequence length="830" mass="89640">MTAGALLDVPVYALQREIEAEGAAERENMAAAAATAAAARDGGLGAGAGRRKEGKGKKAKDARLWCDKYRPRLYHELGGVESTNRDVLAWVKQWDPCVFGTKRPAPRPAASTFGAKYGKWKPGGHTFDEGGVDELGRPMRKILLLCGPPGLGKTTLAHVVARHCGYEVVEVNASDDRTASSISARVNAALTHQSISGINTRGHSDAAPAPPRPNLLVIDEIDGAAVGKGEGDLVQMLLAIADGSAKKTEGAGKKGRKGPTRPPLLRPIICICNDPFAPALRPLRAAAKVVHVRPAPLRTVAKRLAYVCEEEGLEVDSRTLLQVAEAWEGDVRGCLMGLQMARARSRTLTTEDLRKYGAGKDSERSLFGVWEDVFTVPSAKQNRSEIAGRTGLEGRAVSGAGGKGKESSELKFVSRVTRSAESNGEYDRLIQGIFENYPHMRTTDVSTEPSDSRLVRASDWLAFYDAAHGGRIGVQAEMEMLRYAPFAVAAFHGMFAVVQKPKLMYPRMDYEAYLATKISEEIVQTLASRMSPVARRPWAGTRGSRAASVELVSPLIRLLNPIMRPVPVTLLRPQEKRSLTRVVRTMSEYGLTYVQERVDHEEIKRNGLVAAAVVGSDGKYMYRLEPPVQHLATFSDVSASQTKSVLTSVYAVRQVVAQEIELERLRRLERGKIGDLAVGGGKENEGHVEKDGQVEKEGGVVGGKENGALKDKTNVEWLTRGVGDISAQAKALRKVTAAQHTGSSSPAGKIAVDFWGRPINGPVGGVEEGNEMDSGAAKADGNGREKGGAKASREAYRHWYKFHEGFSNAVRTPIKIVPGQLVQSTKSRVA</sequence>
<feature type="region of interest" description="Disordered" evidence="9">
    <location>
        <begin position="762"/>
        <end position="790"/>
    </location>
</feature>
<dbReference type="GO" id="GO:0016887">
    <property type="term" value="F:ATP hydrolysis activity"/>
    <property type="evidence" value="ECO:0007669"/>
    <property type="project" value="InterPro"/>
</dbReference>
<evidence type="ECO:0000313" key="11">
    <source>
        <dbReference type="EMBL" id="KXS21818.1"/>
    </source>
</evidence>
<proteinExistence type="inferred from homology"/>
<keyword evidence="2" id="KW-0235">DNA replication</keyword>
<evidence type="ECO:0000256" key="2">
    <source>
        <dbReference type="ARBA" id="ARBA00022705"/>
    </source>
</evidence>
<evidence type="ECO:0000256" key="1">
    <source>
        <dbReference type="ARBA" id="ARBA00004123"/>
    </source>
</evidence>
<accession>A0A139AYJ1</accession>
<comment type="similarity">
    <text evidence="8">Belongs to the activator 1 small subunits family. CTF18 subfamily.</text>
</comment>
<name>A0A139AYJ1_GONPJ</name>
<dbReference type="Gene3D" id="1.10.8.60">
    <property type="match status" value="1"/>
</dbReference>
<evidence type="ECO:0000256" key="4">
    <source>
        <dbReference type="ARBA" id="ARBA00022840"/>
    </source>
</evidence>
<dbReference type="EMBL" id="KQ965732">
    <property type="protein sequence ID" value="KXS21818.1"/>
    <property type="molecule type" value="Genomic_DNA"/>
</dbReference>
<organism evidence="11 12">
    <name type="scientific">Gonapodya prolifera (strain JEL478)</name>
    <name type="common">Monoblepharis prolifera</name>
    <dbReference type="NCBI Taxonomy" id="1344416"/>
    <lineage>
        <taxon>Eukaryota</taxon>
        <taxon>Fungi</taxon>
        <taxon>Fungi incertae sedis</taxon>
        <taxon>Chytridiomycota</taxon>
        <taxon>Chytridiomycota incertae sedis</taxon>
        <taxon>Monoblepharidomycetes</taxon>
        <taxon>Monoblepharidales</taxon>
        <taxon>Gonapodyaceae</taxon>
        <taxon>Gonapodya</taxon>
    </lineage>
</organism>
<evidence type="ECO:0000256" key="7">
    <source>
        <dbReference type="ARBA" id="ARBA00023306"/>
    </source>
</evidence>
<dbReference type="InterPro" id="IPR047854">
    <property type="entry name" value="RFC_lid"/>
</dbReference>
<dbReference type="InterPro" id="IPR027417">
    <property type="entry name" value="P-loop_NTPase"/>
</dbReference>
<keyword evidence="3" id="KW-0547">Nucleotide-binding</keyword>
<dbReference type="GO" id="GO:0003677">
    <property type="term" value="F:DNA binding"/>
    <property type="evidence" value="ECO:0007669"/>
    <property type="project" value="UniProtKB-KW"/>
</dbReference>
<dbReference type="SUPFAM" id="SSF52540">
    <property type="entry name" value="P-loop containing nucleoside triphosphate hydrolases"/>
    <property type="match status" value="1"/>
</dbReference>
<dbReference type="PANTHER" id="PTHR46765">
    <property type="entry name" value="P-LOOP CONTAINING NUCLEOSIDE TRIPHOSPHATE HYDROLASES SUPERFAMILY PROTEIN"/>
    <property type="match status" value="1"/>
</dbReference>
<dbReference type="Proteomes" id="UP000070544">
    <property type="component" value="Unassembled WGS sequence"/>
</dbReference>
<gene>
    <name evidence="11" type="ORF">M427DRAFT_51193</name>
</gene>
<dbReference type="GO" id="GO:0005524">
    <property type="term" value="F:ATP binding"/>
    <property type="evidence" value="ECO:0007669"/>
    <property type="project" value="UniProtKB-KW"/>
</dbReference>
<keyword evidence="6" id="KW-0539">Nucleus</keyword>
<evidence type="ECO:0000259" key="10">
    <source>
        <dbReference type="SMART" id="SM00382"/>
    </source>
</evidence>
<dbReference type="AlphaFoldDB" id="A0A139AYJ1"/>
<dbReference type="Gene3D" id="3.40.50.300">
    <property type="entry name" value="P-loop containing nucleotide triphosphate hydrolases"/>
    <property type="match status" value="1"/>
</dbReference>
<dbReference type="OrthoDB" id="2195431at2759"/>
<protein>
    <submittedName>
        <fullName evidence="11">p-loop containing nucleoside triphosphate hydrolase protein</fullName>
    </submittedName>
</protein>
<feature type="compositionally biased region" description="Basic and acidic residues" evidence="9">
    <location>
        <begin position="781"/>
        <end position="790"/>
    </location>
</feature>
<keyword evidence="7" id="KW-0131">Cell cycle</keyword>
<feature type="domain" description="AAA+ ATPase" evidence="10">
    <location>
        <begin position="139"/>
        <end position="295"/>
    </location>
</feature>
<dbReference type="InterPro" id="IPR003593">
    <property type="entry name" value="AAA+_ATPase"/>
</dbReference>
<dbReference type="PANTHER" id="PTHR46765:SF1">
    <property type="entry name" value="P-LOOP CONTAINING NUCLEOSIDE TRIPHOSPHATE HYDROLASES SUPERFAMILY PROTEIN"/>
    <property type="match status" value="1"/>
</dbReference>
<dbReference type="InterPro" id="IPR053016">
    <property type="entry name" value="CTF18-RFC_complex"/>
</dbReference>
<dbReference type="STRING" id="1344416.A0A139AYJ1"/>
<comment type="subcellular location">
    <subcellularLocation>
        <location evidence="1">Nucleus</location>
    </subcellularLocation>
</comment>
<dbReference type="CDD" id="cd00009">
    <property type="entry name" value="AAA"/>
    <property type="match status" value="1"/>
</dbReference>
<evidence type="ECO:0000256" key="5">
    <source>
        <dbReference type="ARBA" id="ARBA00023125"/>
    </source>
</evidence>
<evidence type="ECO:0000256" key="3">
    <source>
        <dbReference type="ARBA" id="ARBA00022741"/>
    </source>
</evidence>
<dbReference type="GO" id="GO:0006260">
    <property type="term" value="P:DNA replication"/>
    <property type="evidence" value="ECO:0007669"/>
    <property type="project" value="UniProtKB-KW"/>
</dbReference>
<dbReference type="Pfam" id="PF00004">
    <property type="entry name" value="AAA"/>
    <property type="match status" value="1"/>
</dbReference>
<dbReference type="SMART" id="SM00382">
    <property type="entry name" value="AAA"/>
    <property type="match status" value="1"/>
</dbReference>
<dbReference type="GO" id="GO:0005634">
    <property type="term" value="C:nucleus"/>
    <property type="evidence" value="ECO:0007669"/>
    <property type="project" value="UniProtKB-SubCell"/>
</dbReference>
<evidence type="ECO:0000256" key="6">
    <source>
        <dbReference type="ARBA" id="ARBA00023242"/>
    </source>
</evidence>
<evidence type="ECO:0000256" key="8">
    <source>
        <dbReference type="ARBA" id="ARBA00043975"/>
    </source>
</evidence>